<evidence type="ECO:0000256" key="1">
    <source>
        <dbReference type="ARBA" id="ARBA00004141"/>
    </source>
</evidence>
<keyword evidence="3 6" id="KW-0812">Transmembrane</keyword>
<feature type="transmembrane region" description="Helical" evidence="6">
    <location>
        <begin position="105"/>
        <end position="131"/>
    </location>
</feature>
<name>A0AAC9K840_9PROT</name>
<keyword evidence="5 6" id="KW-0472">Membrane</keyword>
<dbReference type="AlphaFoldDB" id="A0AAC9K840"/>
<dbReference type="PIRSF" id="PIRSF005859">
    <property type="entry name" value="PBR"/>
    <property type="match status" value="1"/>
</dbReference>
<gene>
    <name evidence="7" type="ORF">GbCGDNIH9_1642</name>
</gene>
<organism evidence="7 8">
    <name type="scientific">Granulibacter bethesdensis</name>
    <dbReference type="NCBI Taxonomy" id="364410"/>
    <lineage>
        <taxon>Bacteria</taxon>
        <taxon>Pseudomonadati</taxon>
        <taxon>Pseudomonadota</taxon>
        <taxon>Alphaproteobacteria</taxon>
        <taxon>Acetobacterales</taxon>
        <taxon>Acetobacteraceae</taxon>
        <taxon>Granulibacter</taxon>
    </lineage>
</organism>
<accession>A0AAC9K840</accession>
<dbReference type="InterPro" id="IPR038330">
    <property type="entry name" value="TspO/MBR-related_sf"/>
</dbReference>
<comment type="similarity">
    <text evidence="2">Belongs to the TspO/BZRP family.</text>
</comment>
<feature type="transmembrane region" description="Helical" evidence="6">
    <location>
        <begin position="22"/>
        <end position="43"/>
    </location>
</feature>
<protein>
    <submittedName>
        <fullName evidence="7">CrtK protein</fullName>
    </submittedName>
</protein>
<evidence type="ECO:0000256" key="4">
    <source>
        <dbReference type="ARBA" id="ARBA00022989"/>
    </source>
</evidence>
<dbReference type="InterPro" id="IPR004307">
    <property type="entry name" value="TspO_MBR"/>
</dbReference>
<dbReference type="FunFam" id="1.20.1260.100:FF:000001">
    <property type="entry name" value="translocator protein 2"/>
    <property type="match status" value="1"/>
</dbReference>
<dbReference type="PANTHER" id="PTHR10057">
    <property type="entry name" value="PERIPHERAL-TYPE BENZODIAZEPINE RECEPTOR"/>
    <property type="match status" value="1"/>
</dbReference>
<dbReference type="PANTHER" id="PTHR10057:SF0">
    <property type="entry name" value="TRANSLOCATOR PROTEIN"/>
    <property type="match status" value="1"/>
</dbReference>
<keyword evidence="4 6" id="KW-1133">Transmembrane helix</keyword>
<evidence type="ECO:0000313" key="8">
    <source>
        <dbReference type="Proteomes" id="UP000182373"/>
    </source>
</evidence>
<evidence type="ECO:0000256" key="6">
    <source>
        <dbReference type="SAM" id="Phobius"/>
    </source>
</evidence>
<reference evidence="8" key="1">
    <citation type="submission" date="2016-11" db="EMBL/GenBank/DDBJ databases">
        <title>Comparative genomic and phenotypic analysis of Granulibacter bethesdensis clinical isolates from patients with chronic granulomatous disease.</title>
        <authorList>
            <person name="Zarember K.A."/>
            <person name="Porcella S.F."/>
            <person name="Chu J."/>
            <person name="Ding L."/>
            <person name="Dahlstrom E."/>
            <person name="Barbian K."/>
            <person name="Martens C."/>
            <person name="Sykora L."/>
            <person name="Kramer S."/>
            <person name="Pettinato A.M."/>
            <person name="Hong H."/>
            <person name="Wald G."/>
            <person name="Berg L.J."/>
            <person name="Rogge L.S."/>
            <person name="Greenberg D.E."/>
            <person name="Falcone E.L."/>
            <person name="Neves J.F."/>
            <person name="Simoes M.J."/>
            <person name="Casal M."/>
            <person name="Rodriguez-Lopez F.C."/>
            <person name="Zelazny A."/>
            <person name="Gallin J.I."/>
            <person name="Holland S.M."/>
        </authorList>
    </citation>
    <scope>NUCLEOTIDE SEQUENCE [LARGE SCALE GENOMIC DNA]</scope>
    <source>
        <strain evidence="8">NIH9.1</strain>
    </source>
</reference>
<feature type="transmembrane region" description="Helical" evidence="6">
    <location>
        <begin position="64"/>
        <end position="85"/>
    </location>
</feature>
<evidence type="ECO:0000256" key="5">
    <source>
        <dbReference type="ARBA" id="ARBA00023136"/>
    </source>
</evidence>
<comment type="subcellular location">
    <subcellularLocation>
        <location evidence="1">Membrane</location>
        <topology evidence="1">Multi-pass membrane protein</topology>
    </subcellularLocation>
</comment>
<dbReference type="CDD" id="cd15904">
    <property type="entry name" value="TSPO_MBR"/>
    <property type="match status" value="1"/>
</dbReference>
<evidence type="ECO:0000256" key="3">
    <source>
        <dbReference type="ARBA" id="ARBA00022692"/>
    </source>
</evidence>
<dbReference type="Pfam" id="PF03073">
    <property type="entry name" value="TspO_MBR"/>
    <property type="match status" value="1"/>
</dbReference>
<dbReference type="EMBL" id="CP018191">
    <property type="protein sequence ID" value="APH54940.1"/>
    <property type="molecule type" value="Genomic_DNA"/>
</dbReference>
<sequence length="169" mass="19180">MARQPDFHDNHPEAASARWSPAVALAGFIAFCLLVAAVDGVFTQGGVRDWYPSLTKPSGTPPNWVFPVVWTTLYIMIGVAGWLLWRRKAWSTLRLWGWQILVNALWNPVFFGLHQIGLALIVIIALLALIFRCIQRFKAIDALAAWMFVPYAVWVCYATYLNAGFWRLN</sequence>
<evidence type="ECO:0000256" key="2">
    <source>
        <dbReference type="ARBA" id="ARBA00007524"/>
    </source>
</evidence>
<dbReference type="Gene3D" id="1.20.1260.100">
    <property type="entry name" value="TspO/MBR protein"/>
    <property type="match status" value="1"/>
</dbReference>
<feature type="transmembrane region" description="Helical" evidence="6">
    <location>
        <begin position="143"/>
        <end position="163"/>
    </location>
</feature>
<dbReference type="GO" id="GO:0016020">
    <property type="term" value="C:membrane"/>
    <property type="evidence" value="ECO:0007669"/>
    <property type="project" value="UniProtKB-SubCell"/>
</dbReference>
<proteinExistence type="inferred from homology"/>
<dbReference type="Proteomes" id="UP000182373">
    <property type="component" value="Chromosome"/>
</dbReference>
<evidence type="ECO:0000313" key="7">
    <source>
        <dbReference type="EMBL" id="APH54940.1"/>
    </source>
</evidence>
<dbReference type="GO" id="GO:0033013">
    <property type="term" value="P:tetrapyrrole metabolic process"/>
    <property type="evidence" value="ECO:0007669"/>
    <property type="project" value="UniProtKB-ARBA"/>
</dbReference>
<dbReference type="RefSeq" id="WP_172822932.1">
    <property type="nucleotide sequence ID" value="NZ_CP018191.1"/>
</dbReference>